<sequence>MEKFDVLIAGGGVTGAAIAWQLARLDLKVALLEKEEDISEGTTKANSGIVHAGYDAMPGTLKARLNVRGNEMIHEMADVLNFDFNNTGSLVICFDEEHRPALEELYQRGLSNHVPGLRIVEKEELHEMEPELSDQAVCALYAPTAGVVDPFTLAISMAENAADNGVEFFFNTPVETIEKTETGWLVNGEFETKLFVNAAGLEADDLHNMVCEEKIHIRPRRGEYFLFDKDAGKMASHVLFQQPTAAGKGVLITPTAHGNLMIGPTADFTETKEDINTTAEGLAQVREKASMTIDHLPFNQVITSFAGLRAVPEGGDFIIGENADGFIDAAGIESPGLTSAPAIGEMVAEIIISKLHPGPNENYKPERRGFVNVNDLSREEWKALIEQDPAYGQMVCRCEKVTEGSIKDACSRSIPARSLDGVKRRVRAGMGRCQSGFCSPRTMEIISETLNIPFDEVTKSTKGSKIITGRNKEDIQ</sequence>
<evidence type="ECO:0000259" key="2">
    <source>
        <dbReference type="Pfam" id="PF04324"/>
    </source>
</evidence>
<dbReference type="InterPro" id="IPR006076">
    <property type="entry name" value="FAD-dep_OxRdtase"/>
</dbReference>
<dbReference type="AlphaFoldDB" id="A0A140DSQ8"/>
<dbReference type="PANTHER" id="PTHR42720:SF1">
    <property type="entry name" value="GLYCEROL 3-PHOSPHATE OXIDASE"/>
    <property type="match status" value="1"/>
</dbReference>
<organism evidence="3 4">
    <name type="scientific">Faecalibaculum rodentium</name>
    <dbReference type="NCBI Taxonomy" id="1702221"/>
    <lineage>
        <taxon>Bacteria</taxon>
        <taxon>Bacillati</taxon>
        <taxon>Bacillota</taxon>
        <taxon>Erysipelotrichia</taxon>
        <taxon>Erysipelotrichales</taxon>
        <taxon>Erysipelotrichaceae</taxon>
        <taxon>Faecalibaculum</taxon>
    </lineage>
</organism>
<evidence type="ECO:0000313" key="3">
    <source>
        <dbReference type="EMBL" id="AMK53685.1"/>
    </source>
</evidence>
<dbReference type="Pfam" id="PF01266">
    <property type="entry name" value="DAO"/>
    <property type="match status" value="1"/>
</dbReference>
<dbReference type="SUPFAM" id="SSF51905">
    <property type="entry name" value="FAD/NAD(P)-binding domain"/>
    <property type="match status" value="1"/>
</dbReference>
<gene>
    <name evidence="3" type="ORF">AALO17_05510</name>
</gene>
<dbReference type="Gene3D" id="1.10.10.1100">
    <property type="entry name" value="BFD-like [2Fe-2S]-binding domain"/>
    <property type="match status" value="1"/>
</dbReference>
<dbReference type="CDD" id="cd19946">
    <property type="entry name" value="GlpA-like_Fer2_BFD-like"/>
    <property type="match status" value="1"/>
</dbReference>
<dbReference type="InterPro" id="IPR007419">
    <property type="entry name" value="BFD-like_2Fe2S-bd_dom"/>
</dbReference>
<evidence type="ECO:0008006" key="5">
    <source>
        <dbReference type="Google" id="ProtNLM"/>
    </source>
</evidence>
<protein>
    <recommendedName>
        <fullName evidence="5">FAD/NAD(P)-binding oxidoreductase</fullName>
    </recommendedName>
</protein>
<dbReference type="PANTHER" id="PTHR42720">
    <property type="entry name" value="GLYCEROL-3-PHOSPHATE DEHYDROGENASE"/>
    <property type="match status" value="1"/>
</dbReference>
<dbReference type="InterPro" id="IPR052745">
    <property type="entry name" value="G3P_Oxidase/Oxidoreductase"/>
</dbReference>
<accession>A0A140DSQ8</accession>
<dbReference type="Gene3D" id="3.30.9.10">
    <property type="entry name" value="D-Amino Acid Oxidase, subunit A, domain 2"/>
    <property type="match status" value="1"/>
</dbReference>
<dbReference type="Pfam" id="PF04324">
    <property type="entry name" value="Fer2_BFD"/>
    <property type="match status" value="1"/>
</dbReference>
<proteinExistence type="predicted"/>
<dbReference type="Gene3D" id="3.50.50.60">
    <property type="entry name" value="FAD/NAD(P)-binding domain"/>
    <property type="match status" value="1"/>
</dbReference>
<feature type="domain" description="BFD-like [2Fe-2S]-binding" evidence="2">
    <location>
        <begin position="394"/>
        <end position="448"/>
    </location>
</feature>
<dbReference type="KEGG" id="fro:AALO17_05510"/>
<reference evidence="3 4" key="1">
    <citation type="journal article" date="2016" name="Gut Pathog.">
        <title>Whole genome sequencing of "Faecalibaculum rodentium" ALO17, isolated from C57BL/6J laboratory mouse feces.</title>
        <authorList>
            <person name="Lim S."/>
            <person name="Chang D.H."/>
            <person name="Ahn S."/>
            <person name="Kim B.C."/>
        </authorList>
    </citation>
    <scope>NUCLEOTIDE SEQUENCE [LARGE SCALE GENOMIC DNA]</scope>
    <source>
        <strain evidence="3 4">Alo17</strain>
    </source>
</reference>
<dbReference type="OrthoDB" id="9801699at2"/>
<dbReference type="SUPFAM" id="SSF54373">
    <property type="entry name" value="FAD-linked reductases, C-terminal domain"/>
    <property type="match status" value="1"/>
</dbReference>
<dbReference type="EMBL" id="CP011391">
    <property type="protein sequence ID" value="AMK53685.1"/>
    <property type="molecule type" value="Genomic_DNA"/>
</dbReference>
<name>A0A140DSQ8_9FIRM</name>
<dbReference type="Proteomes" id="UP000069771">
    <property type="component" value="Chromosome"/>
</dbReference>
<feature type="domain" description="FAD dependent oxidoreductase" evidence="1">
    <location>
        <begin position="5"/>
        <end position="349"/>
    </location>
</feature>
<dbReference type="STRING" id="1702221.AALO17_05510"/>
<keyword evidence="4" id="KW-1185">Reference proteome</keyword>
<evidence type="ECO:0000259" key="1">
    <source>
        <dbReference type="Pfam" id="PF01266"/>
    </source>
</evidence>
<dbReference type="RefSeq" id="WP_067555122.1">
    <property type="nucleotide sequence ID" value="NZ_CANRYF010000016.1"/>
</dbReference>
<dbReference type="InterPro" id="IPR036188">
    <property type="entry name" value="FAD/NAD-bd_sf"/>
</dbReference>
<dbReference type="InterPro" id="IPR041854">
    <property type="entry name" value="BFD-like_2Fe2S-bd_dom_sf"/>
</dbReference>
<evidence type="ECO:0000313" key="4">
    <source>
        <dbReference type="Proteomes" id="UP000069771"/>
    </source>
</evidence>
<dbReference type="PATRIC" id="fig|1702221.3.peg.527"/>